<protein>
    <submittedName>
        <fullName evidence="2">Uncharacterized protein</fullName>
    </submittedName>
</protein>
<dbReference type="AlphaFoldDB" id="A0A510E1G6"/>
<dbReference type="EMBL" id="AP018930">
    <property type="protein sequence ID" value="BBG26297.1"/>
    <property type="molecule type" value="Genomic_DNA"/>
</dbReference>
<name>A0A510E1G6_9CREN</name>
<dbReference type="Proteomes" id="UP000322983">
    <property type="component" value="Chromosome"/>
</dbReference>
<organism evidence="2 4">
    <name type="scientific">Sulfuracidifex tepidarius</name>
    <dbReference type="NCBI Taxonomy" id="1294262"/>
    <lineage>
        <taxon>Archaea</taxon>
        <taxon>Thermoproteota</taxon>
        <taxon>Thermoprotei</taxon>
        <taxon>Sulfolobales</taxon>
        <taxon>Sulfolobaceae</taxon>
        <taxon>Sulfuracidifex</taxon>
    </lineage>
</organism>
<accession>A0A510DTJ6</accession>
<dbReference type="RefSeq" id="WP_054845893.1">
    <property type="nucleotide sequence ID" value="NZ_AP018929.1"/>
</dbReference>
<evidence type="ECO:0000313" key="3">
    <source>
        <dbReference type="Proteomes" id="UP000322983"/>
    </source>
</evidence>
<reference evidence="2 3" key="2">
    <citation type="journal article" date="2020" name="Int. J. Syst. Evol. Microbiol.">
        <title>Sulfuracidifex tepidarius gen. nov., sp. nov. and transfer of Sulfolobus metallicus Huber and Stetter 1992 to the genus Sulfuracidifex as Sulfuracidifex metallicus comb. nov.</title>
        <authorList>
            <person name="Itoh T."/>
            <person name="Miura T."/>
            <person name="Sakai H.D."/>
            <person name="Kato S."/>
            <person name="Ohkuma M."/>
            <person name="Takashina T."/>
        </authorList>
    </citation>
    <scope>NUCLEOTIDE SEQUENCE</scope>
    <source>
        <strain evidence="1 3">IC-006</strain>
        <strain evidence="2">IC-007</strain>
    </source>
</reference>
<gene>
    <name evidence="1" type="ORF">IC006_0827</name>
    <name evidence="2" type="ORF">IC007_0802</name>
</gene>
<reference evidence="4" key="1">
    <citation type="submission" date="2018-09" db="EMBL/GenBank/DDBJ databases">
        <title>Complete Genome Sequencing of Sulfolobus sp. JCM 16834.</title>
        <authorList>
            <person name="Kato S."/>
            <person name="Itoh T."/>
            <person name="Ohkuma M."/>
        </authorList>
    </citation>
    <scope>NUCLEOTIDE SEQUENCE [LARGE SCALE GENOMIC DNA]</scope>
    <source>
        <strain evidence="4">IC-007</strain>
    </source>
</reference>
<keyword evidence="3" id="KW-1185">Reference proteome</keyword>
<dbReference type="Proteomes" id="UP000325030">
    <property type="component" value="Chromosome"/>
</dbReference>
<accession>A0A510E1G6</accession>
<evidence type="ECO:0000313" key="4">
    <source>
        <dbReference type="Proteomes" id="UP000325030"/>
    </source>
</evidence>
<dbReference type="OrthoDB" id="57108at2157"/>
<dbReference type="EMBL" id="AP018929">
    <property type="protein sequence ID" value="BBG23543.1"/>
    <property type="molecule type" value="Genomic_DNA"/>
</dbReference>
<sequence length="114" mass="13212">MDKIREVSIRRCKNRPVKAIAKELGMSRDDVEKVISKLIRETDPFIEEKVKGRRKVNLFTDITPLIEGSDFTKAYAEALLKNEAVLDYIAVKSGDHHDRFMDCIRYHIHLLLEG</sequence>
<dbReference type="STRING" id="1294262.GCA_001316085_01601"/>
<evidence type="ECO:0000313" key="1">
    <source>
        <dbReference type="EMBL" id="BBG23543.1"/>
    </source>
</evidence>
<evidence type="ECO:0000313" key="2">
    <source>
        <dbReference type="EMBL" id="BBG26297.1"/>
    </source>
</evidence>
<proteinExistence type="predicted"/>
<dbReference type="GeneID" id="41717203"/>
<dbReference type="KEGG" id="step:IC006_0827"/>